<name>A0A835HBA5_9MAGN</name>
<protein>
    <submittedName>
        <fullName evidence="2">Uncharacterized protein</fullName>
    </submittedName>
</protein>
<gene>
    <name evidence="2" type="ORF">IFM89_025497</name>
</gene>
<feature type="region of interest" description="Disordered" evidence="1">
    <location>
        <begin position="1"/>
        <end position="33"/>
    </location>
</feature>
<keyword evidence="3" id="KW-1185">Reference proteome</keyword>
<dbReference type="AlphaFoldDB" id="A0A835HBA5"/>
<organism evidence="2 3">
    <name type="scientific">Coptis chinensis</name>
    <dbReference type="NCBI Taxonomy" id="261450"/>
    <lineage>
        <taxon>Eukaryota</taxon>
        <taxon>Viridiplantae</taxon>
        <taxon>Streptophyta</taxon>
        <taxon>Embryophyta</taxon>
        <taxon>Tracheophyta</taxon>
        <taxon>Spermatophyta</taxon>
        <taxon>Magnoliopsida</taxon>
        <taxon>Ranunculales</taxon>
        <taxon>Ranunculaceae</taxon>
        <taxon>Coptidoideae</taxon>
        <taxon>Coptis</taxon>
    </lineage>
</organism>
<proteinExistence type="predicted"/>
<reference evidence="2 3" key="1">
    <citation type="submission" date="2020-10" db="EMBL/GenBank/DDBJ databases">
        <title>The Coptis chinensis genome and diversification of protoberbering-type alkaloids.</title>
        <authorList>
            <person name="Wang B."/>
            <person name="Shu S."/>
            <person name="Song C."/>
            <person name="Liu Y."/>
        </authorList>
    </citation>
    <scope>NUCLEOTIDE SEQUENCE [LARGE SCALE GENOMIC DNA]</scope>
    <source>
        <strain evidence="2">HL-2020</strain>
        <tissue evidence="2">Leaf</tissue>
    </source>
</reference>
<accession>A0A835HBA5</accession>
<dbReference type="EMBL" id="JADFTS010000008">
    <property type="protein sequence ID" value="KAF9593788.1"/>
    <property type="molecule type" value="Genomic_DNA"/>
</dbReference>
<dbReference type="Proteomes" id="UP000631114">
    <property type="component" value="Unassembled WGS sequence"/>
</dbReference>
<evidence type="ECO:0000313" key="2">
    <source>
        <dbReference type="EMBL" id="KAF9593788.1"/>
    </source>
</evidence>
<evidence type="ECO:0000313" key="3">
    <source>
        <dbReference type="Proteomes" id="UP000631114"/>
    </source>
</evidence>
<comment type="caution">
    <text evidence="2">The sequence shown here is derived from an EMBL/GenBank/DDBJ whole genome shotgun (WGS) entry which is preliminary data.</text>
</comment>
<sequence length="119" mass="13772">MLEDYKQSTGTMNNTTQELASPPPQGFLKVNTDCYTRGNPGQQRYIGDAKQIGIDSRTKQTSFSPVRTWREVVNFGADKCGRKGAIVANREQQWWPHRPDFIYSVENQHFTYLYYIFLA</sequence>
<evidence type="ECO:0000256" key="1">
    <source>
        <dbReference type="SAM" id="MobiDB-lite"/>
    </source>
</evidence>
<feature type="compositionally biased region" description="Polar residues" evidence="1">
    <location>
        <begin position="7"/>
        <end position="19"/>
    </location>
</feature>